<dbReference type="GO" id="GO:0016020">
    <property type="term" value="C:membrane"/>
    <property type="evidence" value="ECO:0007669"/>
    <property type="project" value="TreeGrafter"/>
</dbReference>
<dbReference type="PANTHER" id="PTHR11782:SF3">
    <property type="entry name" value="APYRASE 6-RELATED"/>
    <property type="match status" value="1"/>
</dbReference>
<keyword evidence="5" id="KW-0862">Zinc</keyword>
<dbReference type="Pfam" id="PF01150">
    <property type="entry name" value="GDA1_CD39"/>
    <property type="match status" value="1"/>
</dbReference>
<dbReference type="Gene3D" id="3.30.420.150">
    <property type="entry name" value="Exopolyphosphatase. Domain 2"/>
    <property type="match status" value="1"/>
</dbReference>
<dbReference type="GO" id="GO:0009134">
    <property type="term" value="P:nucleoside diphosphate catabolic process"/>
    <property type="evidence" value="ECO:0007669"/>
    <property type="project" value="TreeGrafter"/>
</dbReference>
<sequence>MESAKLQYRPNRSSNRSPNRNNSKSNILCYTSIVFVIAFICYVFVFSSKIRFSVIKKYGIVIDGGSTGTRIHVFEYEVRNGGLPVFDFGDKGLVSMRVNPGLSAYEGEPEMASESVIKLVEFAKGNVPKEYWSETEIRLLATAGMRLLDLGVQEKILEVCRGVLRDSGFKFKDDWASVISGSDEGLYAWVIANYALGTLGSDPSQTTGIIELGGASAQVTFVSNEPMPQEYSRTIKFRNFTYKIYSHSLLQFGQNVAFDLLLESLVTRGQDQVAQSVKLTDPCSPKGYTHNIRSLKLSPSSFADKSKHLSALYPSGNFSECRSASLSLLQKGKESCPYKSCYIGSTFMPKLQGNFLATENFFYTSKFFGLPPKAFLSDLMAAGKSFCEEDWSRLKSKYHSLQEEDLHRYCFSSAYILALLHDSLGIALDDDRIGYANQVENIPLDWALGAFILQSTAELDKEHSGWFANMFRAEAIFLHLWIRRKDRSGSAASAKNLCTLCCLVPRANDAILRRNKYLYFLSHFLNFFIFPRNCVILSGFRMGDCLVVDMDRLVKPNGEEVKNPEMVGPSSSIDVYEKGVLPEEEGDEDAPLIARAECRICQEEDSLDKLESPCACSGSLKYTHRACVQHWCNEKGDITCEICHQQYQPGYTVPPRTVVEETIIDIGGGWQISGTSLDLHDPRVLAIAEAERQLLEAEYDDYNSANASGAAFCRSAALILMALLLLRHALPMTDTDGGDEEPTAFFSLFLLRAVGFLLPCYIMLWAISILQQRRQREEAAALAATQFAVLLHSGQSRGVQFTIASAAPATPAAPASVDHV</sequence>
<keyword evidence="4" id="KW-0378">Hydrolase</keyword>
<feature type="transmembrane region" description="Helical" evidence="9">
    <location>
        <begin position="745"/>
        <end position="767"/>
    </location>
</feature>
<dbReference type="PANTHER" id="PTHR11782">
    <property type="entry name" value="ADENOSINE/GUANOSINE DIPHOSPHATASE"/>
    <property type="match status" value="1"/>
</dbReference>
<comment type="caution">
    <text evidence="11">The sequence shown here is derived from an EMBL/GenBank/DDBJ whole genome shotgun (WGS) entry which is preliminary data.</text>
</comment>
<protein>
    <recommendedName>
        <fullName evidence="10">RING-CH-type domain-containing protein</fullName>
    </recommendedName>
</protein>
<proteinExistence type="inferred from homology"/>
<feature type="compositionally biased region" description="Low complexity" evidence="8">
    <location>
        <begin position="9"/>
        <end position="21"/>
    </location>
</feature>
<evidence type="ECO:0000313" key="11">
    <source>
        <dbReference type="EMBL" id="KAJ8547938.1"/>
    </source>
</evidence>
<dbReference type="FunFam" id="3.30.40.10:FF:000146">
    <property type="entry name" value="RING/FYVE/PHD zinc finger protein"/>
    <property type="match status" value="1"/>
</dbReference>
<evidence type="ECO:0000256" key="5">
    <source>
        <dbReference type="ARBA" id="ARBA00022833"/>
    </source>
</evidence>
<dbReference type="Proteomes" id="UP001152561">
    <property type="component" value="Unassembled WGS sequence"/>
</dbReference>
<name>A0A9Q1R8U6_9SOLA</name>
<dbReference type="InterPro" id="IPR022143">
    <property type="entry name" value="DUF3675"/>
</dbReference>
<keyword evidence="9" id="KW-1133">Transmembrane helix</keyword>
<evidence type="ECO:0000256" key="9">
    <source>
        <dbReference type="SAM" id="Phobius"/>
    </source>
</evidence>
<keyword evidence="9" id="KW-0812">Transmembrane</keyword>
<feature type="binding site" evidence="7">
    <location>
        <begin position="214"/>
        <end position="218"/>
    </location>
    <ligand>
        <name>ATP</name>
        <dbReference type="ChEBI" id="CHEBI:30616"/>
    </ligand>
</feature>
<dbReference type="Pfam" id="PF12428">
    <property type="entry name" value="DUF3675"/>
    <property type="match status" value="1"/>
</dbReference>
<dbReference type="InterPro" id="IPR011016">
    <property type="entry name" value="Znf_RING-CH"/>
</dbReference>
<dbReference type="InterPro" id="IPR000407">
    <property type="entry name" value="GDA1_CD39_NTPase"/>
</dbReference>
<dbReference type="CDD" id="cd16495">
    <property type="entry name" value="RING_CH-C4HC3_MARCH"/>
    <property type="match status" value="1"/>
</dbReference>
<keyword evidence="7" id="KW-0547">Nucleotide-binding</keyword>
<evidence type="ECO:0000256" key="6">
    <source>
        <dbReference type="PIRSR" id="PIRSR600407-1"/>
    </source>
</evidence>
<reference evidence="12" key="1">
    <citation type="journal article" date="2023" name="Proc. Natl. Acad. Sci. U.S.A.">
        <title>Genomic and structural basis for evolution of tropane alkaloid biosynthesis.</title>
        <authorList>
            <person name="Wanga Y.-J."/>
            <person name="Taina T."/>
            <person name="Yua J.-Y."/>
            <person name="Lia J."/>
            <person name="Xua B."/>
            <person name="Chenc J."/>
            <person name="D'Auriad J.C."/>
            <person name="Huanga J.-P."/>
            <person name="Huanga S.-X."/>
        </authorList>
    </citation>
    <scope>NUCLEOTIDE SEQUENCE [LARGE SCALE GENOMIC DNA]</scope>
    <source>
        <strain evidence="12">cv. KIB-2019</strain>
    </source>
</reference>
<keyword evidence="12" id="KW-1185">Reference proteome</keyword>
<evidence type="ECO:0000313" key="12">
    <source>
        <dbReference type="Proteomes" id="UP001152561"/>
    </source>
</evidence>
<dbReference type="GO" id="GO:0017110">
    <property type="term" value="F:nucleoside diphosphate phosphatase activity"/>
    <property type="evidence" value="ECO:0007669"/>
    <property type="project" value="TreeGrafter"/>
</dbReference>
<dbReference type="PROSITE" id="PS51292">
    <property type="entry name" value="ZF_RING_CH"/>
    <property type="match status" value="1"/>
</dbReference>
<evidence type="ECO:0000256" key="8">
    <source>
        <dbReference type="SAM" id="MobiDB-lite"/>
    </source>
</evidence>
<keyword evidence="9" id="KW-0472">Membrane</keyword>
<comment type="similarity">
    <text evidence="1">Belongs to the GDA1/CD39 NTPase family.</text>
</comment>
<keyword evidence="3" id="KW-0863">Zinc-finger</keyword>
<dbReference type="EMBL" id="JAJAGQ010000012">
    <property type="protein sequence ID" value="KAJ8547938.1"/>
    <property type="molecule type" value="Genomic_DNA"/>
</dbReference>
<evidence type="ECO:0000256" key="2">
    <source>
        <dbReference type="ARBA" id="ARBA00022723"/>
    </source>
</evidence>
<dbReference type="GO" id="GO:0005524">
    <property type="term" value="F:ATP binding"/>
    <property type="evidence" value="ECO:0007669"/>
    <property type="project" value="UniProtKB-KW"/>
</dbReference>
<feature type="transmembrane region" description="Helical" evidence="9">
    <location>
        <begin position="27"/>
        <end position="47"/>
    </location>
</feature>
<organism evidence="11 12">
    <name type="scientific">Anisodus acutangulus</name>
    <dbReference type="NCBI Taxonomy" id="402998"/>
    <lineage>
        <taxon>Eukaryota</taxon>
        <taxon>Viridiplantae</taxon>
        <taxon>Streptophyta</taxon>
        <taxon>Embryophyta</taxon>
        <taxon>Tracheophyta</taxon>
        <taxon>Spermatophyta</taxon>
        <taxon>Magnoliopsida</taxon>
        <taxon>eudicotyledons</taxon>
        <taxon>Gunneridae</taxon>
        <taxon>Pentapetalae</taxon>
        <taxon>asterids</taxon>
        <taxon>lamiids</taxon>
        <taxon>Solanales</taxon>
        <taxon>Solanaceae</taxon>
        <taxon>Solanoideae</taxon>
        <taxon>Hyoscyameae</taxon>
        <taxon>Anisodus</taxon>
    </lineage>
</organism>
<dbReference type="OrthoDB" id="6372431at2759"/>
<evidence type="ECO:0000256" key="4">
    <source>
        <dbReference type="ARBA" id="ARBA00022801"/>
    </source>
</evidence>
<evidence type="ECO:0000256" key="7">
    <source>
        <dbReference type="PIRSR" id="PIRSR600407-2"/>
    </source>
</evidence>
<dbReference type="Gene3D" id="3.30.40.10">
    <property type="entry name" value="Zinc/RING finger domain, C3HC4 (zinc finger)"/>
    <property type="match status" value="1"/>
</dbReference>
<keyword evidence="2" id="KW-0479">Metal-binding</keyword>
<dbReference type="GO" id="GO:0008270">
    <property type="term" value="F:zinc ion binding"/>
    <property type="evidence" value="ECO:0007669"/>
    <property type="project" value="UniProtKB-KW"/>
</dbReference>
<feature type="domain" description="RING-CH-type" evidence="10">
    <location>
        <begin position="590"/>
        <end position="650"/>
    </location>
</feature>
<dbReference type="SMART" id="SM00744">
    <property type="entry name" value="RINGv"/>
    <property type="match status" value="1"/>
</dbReference>
<evidence type="ECO:0000256" key="3">
    <source>
        <dbReference type="ARBA" id="ARBA00022771"/>
    </source>
</evidence>
<dbReference type="Pfam" id="PF12906">
    <property type="entry name" value="RINGv"/>
    <property type="match status" value="1"/>
</dbReference>
<accession>A0A9Q1R8U6</accession>
<evidence type="ECO:0000256" key="1">
    <source>
        <dbReference type="ARBA" id="ARBA00009283"/>
    </source>
</evidence>
<dbReference type="AlphaFoldDB" id="A0A9Q1R8U6"/>
<dbReference type="InterPro" id="IPR013083">
    <property type="entry name" value="Znf_RING/FYVE/PHD"/>
</dbReference>
<gene>
    <name evidence="11" type="ORF">K7X08_021174</name>
</gene>
<feature type="region of interest" description="Disordered" evidence="8">
    <location>
        <begin position="1"/>
        <end position="21"/>
    </location>
</feature>
<feature type="active site" description="Proton acceptor" evidence="6">
    <location>
        <position position="184"/>
    </location>
</feature>
<evidence type="ECO:0000259" key="10">
    <source>
        <dbReference type="PROSITE" id="PS51292"/>
    </source>
</evidence>
<dbReference type="SUPFAM" id="SSF57850">
    <property type="entry name" value="RING/U-box"/>
    <property type="match status" value="1"/>
</dbReference>
<keyword evidence="7" id="KW-0067">ATP-binding</keyword>
<dbReference type="Gene3D" id="3.30.420.40">
    <property type="match status" value="1"/>
</dbReference>